<dbReference type="InterPro" id="IPR050173">
    <property type="entry name" value="ABC_transporter_C-like"/>
</dbReference>
<dbReference type="SUPFAM" id="SSF52540">
    <property type="entry name" value="P-loop containing nucleoside triphosphate hydrolases"/>
    <property type="match status" value="1"/>
</dbReference>
<dbReference type="PANTHER" id="PTHR24223">
    <property type="entry name" value="ATP-BINDING CASSETTE SUB-FAMILY C"/>
    <property type="match status" value="1"/>
</dbReference>
<dbReference type="VEuPathDB" id="VectorBase:HLOH_062636"/>
<evidence type="ECO:0000256" key="1">
    <source>
        <dbReference type="ARBA" id="ARBA00004127"/>
    </source>
</evidence>
<accession>A0A9J6H4G7</accession>
<feature type="domain" description="ABC transporter" evidence="5">
    <location>
        <begin position="3"/>
        <end position="35"/>
    </location>
</feature>
<dbReference type="InterPro" id="IPR003439">
    <property type="entry name" value="ABC_transporter-like_ATP-bd"/>
</dbReference>
<reference evidence="6 7" key="1">
    <citation type="journal article" date="2020" name="Cell">
        <title>Large-Scale Comparative Analyses of Tick Genomes Elucidate Their Genetic Diversity and Vector Capacities.</title>
        <authorList>
            <consortium name="Tick Genome and Microbiome Consortium (TIGMIC)"/>
            <person name="Jia N."/>
            <person name="Wang J."/>
            <person name="Shi W."/>
            <person name="Du L."/>
            <person name="Sun Y."/>
            <person name="Zhan W."/>
            <person name="Jiang J.F."/>
            <person name="Wang Q."/>
            <person name="Zhang B."/>
            <person name="Ji P."/>
            <person name="Bell-Sakyi L."/>
            <person name="Cui X.M."/>
            <person name="Yuan T.T."/>
            <person name="Jiang B.G."/>
            <person name="Yang W.F."/>
            <person name="Lam T.T."/>
            <person name="Chang Q.C."/>
            <person name="Ding S.J."/>
            <person name="Wang X.J."/>
            <person name="Zhu J.G."/>
            <person name="Ruan X.D."/>
            <person name="Zhao L."/>
            <person name="Wei J.T."/>
            <person name="Ye R.Z."/>
            <person name="Que T.C."/>
            <person name="Du C.H."/>
            <person name="Zhou Y.H."/>
            <person name="Cheng J.X."/>
            <person name="Dai P.F."/>
            <person name="Guo W.B."/>
            <person name="Han X.H."/>
            <person name="Huang E.J."/>
            <person name="Li L.F."/>
            <person name="Wei W."/>
            <person name="Gao Y.C."/>
            <person name="Liu J.Z."/>
            <person name="Shao H.Z."/>
            <person name="Wang X."/>
            <person name="Wang C.C."/>
            <person name="Yang T.C."/>
            <person name="Huo Q.B."/>
            <person name="Li W."/>
            <person name="Chen H.Y."/>
            <person name="Chen S.E."/>
            <person name="Zhou L.G."/>
            <person name="Ni X.B."/>
            <person name="Tian J.H."/>
            <person name="Sheng Y."/>
            <person name="Liu T."/>
            <person name="Pan Y.S."/>
            <person name="Xia L.Y."/>
            <person name="Li J."/>
            <person name="Zhao F."/>
            <person name="Cao W.C."/>
        </authorList>
    </citation>
    <scope>NUCLEOTIDE SEQUENCE [LARGE SCALE GENOMIC DNA]</scope>
    <source>
        <strain evidence="6">HaeL-2018</strain>
    </source>
</reference>
<dbReference type="Gene3D" id="3.40.50.300">
    <property type="entry name" value="P-loop containing nucleotide triphosphate hydrolases"/>
    <property type="match status" value="1"/>
</dbReference>
<evidence type="ECO:0000256" key="2">
    <source>
        <dbReference type="ARBA" id="ARBA00022737"/>
    </source>
</evidence>
<evidence type="ECO:0000256" key="3">
    <source>
        <dbReference type="ARBA" id="ARBA00022741"/>
    </source>
</evidence>
<dbReference type="OrthoDB" id="6512349at2759"/>
<name>A0A9J6H4G7_HAELO</name>
<dbReference type="GO" id="GO:0012505">
    <property type="term" value="C:endomembrane system"/>
    <property type="evidence" value="ECO:0007669"/>
    <property type="project" value="UniProtKB-SubCell"/>
</dbReference>
<comment type="subcellular location">
    <subcellularLocation>
        <location evidence="1">Endomembrane system</location>
        <topology evidence="1">Multi-pass membrane protein</topology>
    </subcellularLocation>
</comment>
<evidence type="ECO:0000313" key="6">
    <source>
        <dbReference type="EMBL" id="KAH9381937.1"/>
    </source>
</evidence>
<keyword evidence="7" id="KW-1185">Reference proteome</keyword>
<dbReference type="AlphaFoldDB" id="A0A9J6H4G7"/>
<protein>
    <recommendedName>
        <fullName evidence="5">ABC transporter domain-containing protein</fullName>
    </recommendedName>
</protein>
<dbReference type="Proteomes" id="UP000821853">
    <property type="component" value="Chromosome 9"/>
</dbReference>
<organism evidence="6 7">
    <name type="scientific">Haemaphysalis longicornis</name>
    <name type="common">Bush tick</name>
    <dbReference type="NCBI Taxonomy" id="44386"/>
    <lineage>
        <taxon>Eukaryota</taxon>
        <taxon>Metazoa</taxon>
        <taxon>Ecdysozoa</taxon>
        <taxon>Arthropoda</taxon>
        <taxon>Chelicerata</taxon>
        <taxon>Arachnida</taxon>
        <taxon>Acari</taxon>
        <taxon>Parasitiformes</taxon>
        <taxon>Ixodida</taxon>
        <taxon>Ixodoidea</taxon>
        <taxon>Ixodidae</taxon>
        <taxon>Haemaphysalinae</taxon>
        <taxon>Haemaphysalis</taxon>
    </lineage>
</organism>
<dbReference type="GO" id="GO:0016887">
    <property type="term" value="F:ATP hydrolysis activity"/>
    <property type="evidence" value="ECO:0007669"/>
    <property type="project" value="InterPro"/>
</dbReference>
<proteinExistence type="predicted"/>
<dbReference type="GO" id="GO:0016020">
    <property type="term" value="C:membrane"/>
    <property type="evidence" value="ECO:0007669"/>
    <property type="project" value="TreeGrafter"/>
</dbReference>
<dbReference type="EMBL" id="JABSTR010000011">
    <property type="protein sequence ID" value="KAH9381937.1"/>
    <property type="molecule type" value="Genomic_DNA"/>
</dbReference>
<keyword evidence="3" id="KW-0547">Nucleotide-binding</keyword>
<dbReference type="GO" id="GO:0042626">
    <property type="term" value="F:ATPase-coupled transmembrane transporter activity"/>
    <property type="evidence" value="ECO:0007669"/>
    <property type="project" value="TreeGrafter"/>
</dbReference>
<evidence type="ECO:0000259" key="5">
    <source>
        <dbReference type="Pfam" id="PF00005"/>
    </source>
</evidence>
<dbReference type="Pfam" id="PF00005">
    <property type="entry name" value="ABC_tran"/>
    <property type="match status" value="1"/>
</dbReference>
<dbReference type="GO" id="GO:0005524">
    <property type="term" value="F:ATP binding"/>
    <property type="evidence" value="ECO:0007669"/>
    <property type="project" value="UniProtKB-KW"/>
</dbReference>
<dbReference type="PANTHER" id="PTHR24223:SF443">
    <property type="entry name" value="MULTIDRUG-RESISTANCE LIKE PROTEIN 1, ISOFORM I"/>
    <property type="match status" value="1"/>
</dbReference>
<gene>
    <name evidence="6" type="ORF">HPB48_009288</name>
</gene>
<keyword evidence="2" id="KW-0677">Repeat</keyword>
<keyword evidence="4" id="KW-0067">ATP-binding</keyword>
<comment type="caution">
    <text evidence="6">The sequence shown here is derived from an EMBL/GenBank/DDBJ whole genome shotgun (WGS) entry which is preliminary data.</text>
</comment>
<sequence length="97" mass="10731">MSQGEMLSGGQKQRVAVARAVYSQSDVYLLDDPTSAQDARVAQCILKQVIGPTGVLANKTRVLVTNNVRLPFTADKWILMHDKTASSFEEPERTQRP</sequence>
<evidence type="ECO:0000256" key="4">
    <source>
        <dbReference type="ARBA" id="ARBA00022840"/>
    </source>
</evidence>
<dbReference type="InterPro" id="IPR027417">
    <property type="entry name" value="P-loop_NTPase"/>
</dbReference>
<evidence type="ECO:0000313" key="7">
    <source>
        <dbReference type="Proteomes" id="UP000821853"/>
    </source>
</evidence>